<dbReference type="InterPro" id="IPR001841">
    <property type="entry name" value="Znf_RING"/>
</dbReference>
<feature type="domain" description="CHY-type" evidence="7">
    <location>
        <begin position="16"/>
        <end position="85"/>
    </location>
</feature>
<dbReference type="InterPro" id="IPR017921">
    <property type="entry name" value="Znf_CTCHY"/>
</dbReference>
<dbReference type="GO" id="GO:0016567">
    <property type="term" value="P:protein ubiquitination"/>
    <property type="evidence" value="ECO:0007669"/>
    <property type="project" value="TreeGrafter"/>
</dbReference>
<dbReference type="Gene3D" id="2.20.28.10">
    <property type="match status" value="1"/>
</dbReference>
<keyword evidence="10" id="KW-1185">Reference proteome</keyword>
<dbReference type="PANTHER" id="PTHR21319">
    <property type="entry name" value="RING FINGER AND CHY ZINC FINGER DOMAIN-CONTAINING PROTEIN 1"/>
    <property type="match status" value="1"/>
</dbReference>
<dbReference type="InterPro" id="IPR013083">
    <property type="entry name" value="Znf_RING/FYVE/PHD"/>
</dbReference>
<dbReference type="Pfam" id="PF13639">
    <property type="entry name" value="zf-RING_2"/>
    <property type="match status" value="1"/>
</dbReference>
<dbReference type="AlphaFoldDB" id="A0AAE1U7L3"/>
<evidence type="ECO:0000313" key="9">
    <source>
        <dbReference type="EMBL" id="KAK4310866.1"/>
    </source>
</evidence>
<dbReference type="InterPro" id="IPR037275">
    <property type="entry name" value="Znf_CTCHY_sf"/>
</dbReference>
<feature type="compositionally biased region" description="Polar residues" evidence="5">
    <location>
        <begin position="304"/>
        <end position="317"/>
    </location>
</feature>
<evidence type="ECO:0000259" key="7">
    <source>
        <dbReference type="PROSITE" id="PS51266"/>
    </source>
</evidence>
<protein>
    <recommendedName>
        <fullName evidence="11">RING finger and CHY zinc finger domain-containing protein 1</fullName>
    </recommendedName>
</protein>
<dbReference type="PROSITE" id="PS51270">
    <property type="entry name" value="ZF_CTCHY"/>
    <property type="match status" value="1"/>
</dbReference>
<evidence type="ECO:0000256" key="5">
    <source>
        <dbReference type="SAM" id="MobiDB-lite"/>
    </source>
</evidence>
<keyword evidence="2 4" id="KW-0863">Zinc-finger</keyword>
<dbReference type="SUPFAM" id="SSF57850">
    <property type="entry name" value="RING/U-box"/>
    <property type="match status" value="1"/>
</dbReference>
<reference evidence="9" key="1">
    <citation type="submission" date="2023-11" db="EMBL/GenBank/DDBJ databases">
        <title>Genome assemblies of two species of porcelain crab, Petrolisthes cinctipes and Petrolisthes manimaculis (Anomura: Porcellanidae).</title>
        <authorList>
            <person name="Angst P."/>
        </authorList>
    </citation>
    <scope>NUCLEOTIDE SEQUENCE</scope>
    <source>
        <strain evidence="9">PB745_02</strain>
        <tissue evidence="9">Gill</tissue>
    </source>
</reference>
<keyword evidence="3" id="KW-0862">Zinc</keyword>
<dbReference type="Pfam" id="PF05495">
    <property type="entry name" value="zf-CHY"/>
    <property type="match status" value="1"/>
</dbReference>
<dbReference type="PANTHER" id="PTHR21319:SF53">
    <property type="entry name" value="RING FINGER AND CHY ZINC FINGER DOMAIN-CONTAINING PROTEIN 1"/>
    <property type="match status" value="1"/>
</dbReference>
<name>A0AAE1U7L3_9EUCA</name>
<feature type="domain" description="RING-type" evidence="6">
    <location>
        <begin position="151"/>
        <end position="193"/>
    </location>
</feature>
<comment type="caution">
    <text evidence="9">The sequence shown here is derived from an EMBL/GenBank/DDBJ whole genome shotgun (WGS) entry which is preliminary data.</text>
</comment>
<gene>
    <name evidence="9" type="ORF">Pmani_017599</name>
</gene>
<feature type="region of interest" description="Disordered" evidence="5">
    <location>
        <begin position="271"/>
        <end position="317"/>
    </location>
</feature>
<dbReference type="EMBL" id="JAWZYT010001588">
    <property type="protein sequence ID" value="KAK4310866.1"/>
    <property type="molecule type" value="Genomic_DNA"/>
</dbReference>
<dbReference type="PROSITE" id="PS50089">
    <property type="entry name" value="ZF_RING_2"/>
    <property type="match status" value="1"/>
</dbReference>
<dbReference type="Proteomes" id="UP001292094">
    <property type="component" value="Unassembled WGS sequence"/>
</dbReference>
<feature type="compositionally biased region" description="Basic and acidic residues" evidence="5">
    <location>
        <begin position="291"/>
        <end position="300"/>
    </location>
</feature>
<dbReference type="SUPFAM" id="SSF161219">
    <property type="entry name" value="CHY zinc finger-like"/>
    <property type="match status" value="1"/>
</dbReference>
<dbReference type="GO" id="GO:0008270">
    <property type="term" value="F:zinc ion binding"/>
    <property type="evidence" value="ECO:0007669"/>
    <property type="project" value="UniProtKB-KW"/>
</dbReference>
<evidence type="ECO:0000256" key="1">
    <source>
        <dbReference type="ARBA" id="ARBA00022723"/>
    </source>
</evidence>
<dbReference type="GO" id="GO:0061630">
    <property type="term" value="F:ubiquitin protein ligase activity"/>
    <property type="evidence" value="ECO:0007669"/>
    <property type="project" value="TreeGrafter"/>
</dbReference>
<evidence type="ECO:0000313" key="10">
    <source>
        <dbReference type="Proteomes" id="UP001292094"/>
    </source>
</evidence>
<evidence type="ECO:0008006" key="11">
    <source>
        <dbReference type="Google" id="ProtNLM"/>
    </source>
</evidence>
<evidence type="ECO:0000256" key="3">
    <source>
        <dbReference type="ARBA" id="ARBA00022833"/>
    </source>
</evidence>
<dbReference type="Gene3D" id="3.30.40.10">
    <property type="entry name" value="Zinc/RING finger domain, C3HC4 (zinc finger)"/>
    <property type="match status" value="1"/>
</dbReference>
<dbReference type="SMART" id="SM00184">
    <property type="entry name" value="RING"/>
    <property type="match status" value="1"/>
</dbReference>
<dbReference type="Pfam" id="PF14599">
    <property type="entry name" value="zinc_ribbon_6"/>
    <property type="match status" value="1"/>
</dbReference>
<feature type="domain" description="CTCHY-type" evidence="8">
    <location>
        <begin position="87"/>
        <end position="150"/>
    </location>
</feature>
<dbReference type="InterPro" id="IPR039512">
    <property type="entry name" value="RCHY1_zinc-ribbon"/>
</dbReference>
<evidence type="ECO:0000256" key="4">
    <source>
        <dbReference type="PROSITE-ProRule" id="PRU00601"/>
    </source>
</evidence>
<proteinExistence type="predicted"/>
<dbReference type="InterPro" id="IPR037274">
    <property type="entry name" value="Znf_CHY_sf"/>
</dbReference>
<evidence type="ECO:0000259" key="8">
    <source>
        <dbReference type="PROSITE" id="PS51270"/>
    </source>
</evidence>
<dbReference type="InterPro" id="IPR008913">
    <property type="entry name" value="Znf_CHY"/>
</dbReference>
<keyword evidence="1" id="KW-0479">Metal-binding</keyword>
<accession>A0AAE1U7L3</accession>
<evidence type="ECO:0000256" key="2">
    <source>
        <dbReference type="ARBA" id="ARBA00022771"/>
    </source>
</evidence>
<dbReference type="PROSITE" id="PS51266">
    <property type="entry name" value="ZF_CHY"/>
    <property type="match status" value="1"/>
</dbReference>
<sequence length="317" mass="35271">MAGMEGRVNMSLQVNSSTHTYGCAHYKRKCKLVSPCCKNNYVCRFCHDETESHQLDRAKITQVECLECGFEQDITNTCANDDCAVQFGKYFCSLCKLFDDEDKGQYHCDGCGLCRVGHRDKFFHCNICDLCLPKGIKNTHKCIEKMSKANCPVCLEDIHTSRVVSHVPPCGHLIHRPCFDDLIKAGFYACPTCATSMINMNDVWKSLDDEIEETPMPSEYSDLLCFILCRDCHKECLTVFHVLGHKCSECGSYNTVRNKGGLFRRQRCEAVGNESSDDSASGGAEVGATGHSDEDDKAGHECGGNSSPSNHQQENLP</sequence>
<dbReference type="GO" id="GO:0005634">
    <property type="term" value="C:nucleus"/>
    <property type="evidence" value="ECO:0007669"/>
    <property type="project" value="TreeGrafter"/>
</dbReference>
<dbReference type="GO" id="GO:0006511">
    <property type="term" value="P:ubiquitin-dependent protein catabolic process"/>
    <property type="evidence" value="ECO:0007669"/>
    <property type="project" value="TreeGrafter"/>
</dbReference>
<dbReference type="CDD" id="cd16464">
    <property type="entry name" value="RING-H2_Pirh2-like"/>
    <property type="match status" value="1"/>
</dbReference>
<evidence type="ECO:0000259" key="6">
    <source>
        <dbReference type="PROSITE" id="PS50089"/>
    </source>
</evidence>
<organism evidence="9 10">
    <name type="scientific">Petrolisthes manimaculis</name>
    <dbReference type="NCBI Taxonomy" id="1843537"/>
    <lineage>
        <taxon>Eukaryota</taxon>
        <taxon>Metazoa</taxon>
        <taxon>Ecdysozoa</taxon>
        <taxon>Arthropoda</taxon>
        <taxon>Crustacea</taxon>
        <taxon>Multicrustacea</taxon>
        <taxon>Malacostraca</taxon>
        <taxon>Eumalacostraca</taxon>
        <taxon>Eucarida</taxon>
        <taxon>Decapoda</taxon>
        <taxon>Pleocyemata</taxon>
        <taxon>Anomura</taxon>
        <taxon>Galatheoidea</taxon>
        <taxon>Porcellanidae</taxon>
        <taxon>Petrolisthes</taxon>
    </lineage>
</organism>
<dbReference type="SUPFAM" id="SSF161245">
    <property type="entry name" value="Zinc hairpin stack"/>
    <property type="match status" value="1"/>
</dbReference>